<dbReference type="Gene3D" id="1.10.520.20">
    <property type="entry name" value="N-terminal domain of the delta subunit of the F1F0-ATP synthase"/>
    <property type="match status" value="1"/>
</dbReference>
<dbReference type="InterPro" id="IPR026015">
    <property type="entry name" value="ATP_synth_OSCP/delta_N_sf"/>
</dbReference>
<keyword evidence="3 8" id="KW-0375">Hydrogen ion transport</keyword>
<evidence type="ECO:0000256" key="1">
    <source>
        <dbReference type="ARBA" id="ARBA00004370"/>
    </source>
</evidence>
<evidence type="ECO:0000313" key="12">
    <source>
        <dbReference type="Proteomes" id="UP000092575"/>
    </source>
</evidence>
<evidence type="ECO:0000256" key="2">
    <source>
        <dbReference type="ARBA" id="ARBA00022448"/>
    </source>
</evidence>
<evidence type="ECO:0000256" key="5">
    <source>
        <dbReference type="ARBA" id="ARBA00023136"/>
    </source>
</evidence>
<dbReference type="OrthoDB" id="9816221at2"/>
<evidence type="ECO:0000313" key="13">
    <source>
        <dbReference type="Proteomes" id="UP000092671"/>
    </source>
</evidence>
<dbReference type="GO" id="GO:0045259">
    <property type="term" value="C:proton-transporting ATP synthase complex"/>
    <property type="evidence" value="ECO:0007669"/>
    <property type="project" value="UniProtKB-KW"/>
</dbReference>
<keyword evidence="4 8" id="KW-0406">Ion transport</keyword>
<dbReference type="InterPro" id="IPR020781">
    <property type="entry name" value="ATPase_OSCP/d_CS"/>
</dbReference>
<keyword evidence="5 8" id="KW-0472">Membrane</keyword>
<evidence type="ECO:0000256" key="3">
    <source>
        <dbReference type="ARBA" id="ARBA00022781"/>
    </source>
</evidence>
<keyword evidence="8" id="KW-1003">Cell membrane</keyword>
<dbReference type="GO" id="GO:0005886">
    <property type="term" value="C:plasma membrane"/>
    <property type="evidence" value="ECO:0007669"/>
    <property type="project" value="UniProtKB-SubCell"/>
</dbReference>
<evidence type="ECO:0000256" key="4">
    <source>
        <dbReference type="ARBA" id="ARBA00023065"/>
    </source>
</evidence>
<comment type="function">
    <text evidence="8">This protein is part of the stalk that links CF(0) to CF(1). It either transmits conformational changes from CF(0) to CF(1) or is implicated in proton conduction.</text>
</comment>
<name>A0A1B8PL03_MORNO</name>
<dbReference type="STRING" id="478.A7456_06765"/>
<dbReference type="GO" id="GO:0046933">
    <property type="term" value="F:proton-transporting ATP synthase activity, rotational mechanism"/>
    <property type="evidence" value="ECO:0007669"/>
    <property type="project" value="UniProtKB-UniRule"/>
</dbReference>
<dbReference type="HAMAP" id="MF_01416">
    <property type="entry name" value="ATP_synth_delta_bact"/>
    <property type="match status" value="1"/>
</dbReference>
<gene>
    <name evidence="8" type="primary">atpH</name>
    <name evidence="10" type="ORF">A7456_06765</name>
    <name evidence="9" type="ORF">A9Z60_07125</name>
    <name evidence="11" type="ORF">I6G26_02840</name>
</gene>
<dbReference type="Proteomes" id="UP000594834">
    <property type="component" value="Chromosome"/>
</dbReference>
<evidence type="ECO:0000256" key="8">
    <source>
        <dbReference type="HAMAP-Rule" id="MF_01416"/>
    </source>
</evidence>
<dbReference type="AlphaFoldDB" id="A0A1B8PL03"/>
<evidence type="ECO:0000313" key="14">
    <source>
        <dbReference type="Proteomes" id="UP000594834"/>
    </source>
</evidence>
<evidence type="ECO:0000256" key="6">
    <source>
        <dbReference type="ARBA" id="ARBA00023196"/>
    </source>
</evidence>
<dbReference type="InterPro" id="IPR000711">
    <property type="entry name" value="ATPase_OSCP/dsu"/>
</dbReference>
<dbReference type="EMBL" id="LZDN01000005">
    <property type="protein sequence ID" value="OBX51647.1"/>
    <property type="molecule type" value="Genomic_DNA"/>
</dbReference>
<reference evidence="9 13" key="2">
    <citation type="submission" date="2016-06" db="EMBL/GenBank/DDBJ databases">
        <title>Draft genome of Moraxella nonliquefaciens CCUG 60284.</title>
        <authorList>
            <person name="Salva-Serra F."/>
            <person name="Engstrom-Jakobsson H."/>
            <person name="Thorell K."/>
            <person name="Gonzales-Siles L."/>
            <person name="Karlsson R."/>
            <person name="Boulund F."/>
            <person name="Engstrand L."/>
            <person name="Kristiansson E."/>
            <person name="Moore E."/>
        </authorList>
    </citation>
    <scope>NUCLEOTIDE SEQUENCE [LARGE SCALE GENOMIC DNA]</scope>
    <source>
        <strain evidence="9 13">CCUG 60284</strain>
    </source>
</reference>
<evidence type="ECO:0000313" key="11">
    <source>
        <dbReference type="EMBL" id="QPT44980.1"/>
    </source>
</evidence>
<dbReference type="SUPFAM" id="SSF47928">
    <property type="entry name" value="N-terminal domain of the delta subunit of the F1F0-ATP synthase"/>
    <property type="match status" value="2"/>
</dbReference>
<keyword evidence="6 8" id="KW-0139">CF(1)</keyword>
<dbReference type="Proteomes" id="UP000092575">
    <property type="component" value="Unassembled WGS sequence"/>
</dbReference>
<dbReference type="NCBIfam" id="NF004402">
    <property type="entry name" value="PRK05758.2-2"/>
    <property type="match status" value="1"/>
</dbReference>
<comment type="subcellular location">
    <subcellularLocation>
        <location evidence="8">Cell membrane</location>
        <topology evidence="8">Peripheral membrane protein</topology>
    </subcellularLocation>
    <subcellularLocation>
        <location evidence="1">Membrane</location>
    </subcellularLocation>
</comment>
<accession>A0A1B8PL03</accession>
<comment type="function">
    <text evidence="8">F(1)F(0) ATP synthase produces ATP from ADP in the presence of a proton or sodium gradient. F-type ATPases consist of two structural domains, F(1) containing the extramembraneous catalytic core and F(0) containing the membrane proton channel, linked together by a central stalk and a peripheral stalk. During catalysis, ATP synthesis in the catalytic domain of F(1) is coupled via a rotary mechanism of the central stalk subunits to proton translocation.</text>
</comment>
<dbReference type="Proteomes" id="UP000092671">
    <property type="component" value="Unassembled WGS sequence"/>
</dbReference>
<comment type="similarity">
    <text evidence="8">Belongs to the ATPase delta chain family.</text>
</comment>
<dbReference type="PROSITE" id="PS00389">
    <property type="entry name" value="ATPASE_DELTA"/>
    <property type="match status" value="1"/>
</dbReference>
<proteinExistence type="inferred from homology"/>
<dbReference type="EMBL" id="CP065728">
    <property type="protein sequence ID" value="QPT44980.1"/>
    <property type="molecule type" value="Genomic_DNA"/>
</dbReference>
<organism evidence="9 13">
    <name type="scientific">Moraxella nonliquefaciens</name>
    <dbReference type="NCBI Taxonomy" id="478"/>
    <lineage>
        <taxon>Bacteria</taxon>
        <taxon>Pseudomonadati</taxon>
        <taxon>Pseudomonadota</taxon>
        <taxon>Gammaproteobacteria</taxon>
        <taxon>Moraxellales</taxon>
        <taxon>Moraxellaceae</taxon>
        <taxon>Moraxella</taxon>
    </lineage>
</organism>
<dbReference type="Pfam" id="PF00213">
    <property type="entry name" value="OSCP"/>
    <property type="match status" value="2"/>
</dbReference>
<dbReference type="RefSeq" id="WP_066892474.1">
    <property type="nucleotide sequence ID" value="NZ_CP065728.1"/>
</dbReference>
<protein>
    <recommendedName>
        <fullName evidence="8">ATP synthase subunit delta</fullName>
    </recommendedName>
    <alternativeName>
        <fullName evidence="8">ATP synthase F(1) sector subunit delta</fullName>
    </alternativeName>
    <alternativeName>
        <fullName evidence="8">F-type ATPase subunit delta</fullName>
        <shortName evidence="8">F-ATPase subunit delta</shortName>
    </alternativeName>
</protein>
<reference evidence="10 12" key="1">
    <citation type="submission" date="2016-05" db="EMBL/GenBank/DDBJ databases">
        <title>Draft genome sequence of Moraxella nonliquefaciens CCUG 348T.</title>
        <authorList>
            <person name="Salva-Serra F."/>
            <person name="Engstrom-Jakobsson H."/>
            <person name="Thorell K."/>
            <person name="Gonzales-Siles L."/>
            <person name="Karlsson R."/>
            <person name="Boulund F."/>
            <person name="Engstrand L."/>
            <person name="Kristiansson E."/>
            <person name="Moore E."/>
        </authorList>
    </citation>
    <scope>NUCLEOTIDE SEQUENCE [LARGE SCALE GENOMIC DNA]</scope>
    <source>
        <strain evidence="10 12">CCUG 348</strain>
    </source>
</reference>
<evidence type="ECO:0000313" key="10">
    <source>
        <dbReference type="EMBL" id="OBX82823.1"/>
    </source>
</evidence>
<dbReference type="PANTHER" id="PTHR11910">
    <property type="entry name" value="ATP SYNTHASE DELTA CHAIN"/>
    <property type="match status" value="1"/>
</dbReference>
<dbReference type="NCBIfam" id="TIGR01145">
    <property type="entry name" value="ATP_synt_delta"/>
    <property type="match status" value="1"/>
</dbReference>
<evidence type="ECO:0000313" key="9">
    <source>
        <dbReference type="EMBL" id="OBX51647.1"/>
    </source>
</evidence>
<sequence>MAELSTLARPYAKAAFDHAKEQNAINEWEDFLLMASDIVRDDAFIGLLHNPAIVASQKTSVLMDVYTSQRPNNSTLAQTLQTAASQGVDVSAAAQVLAGSKHLTANKALSNFISQLSDNNRLSLLPEIYAHYSKLKSQELKQIDAYITSAYPLTEPQRKSLQESLAISTGSIVILHESVDPSLLGGATIKVGDKFTDGSVRGKLKQLKTQLTA</sequence>
<dbReference type="EMBL" id="LXTW01000035">
    <property type="protein sequence ID" value="OBX82823.1"/>
    <property type="molecule type" value="Genomic_DNA"/>
</dbReference>
<reference evidence="11 14" key="3">
    <citation type="submission" date="2020-12" db="EMBL/GenBank/DDBJ databases">
        <title>FDA dAtabase for Regulatory Grade micrObial Sequences (FDA-ARGOS): Supporting development and validation of Infectious Disease Dx tests.</title>
        <authorList>
            <person name="Sproer C."/>
            <person name="Gronow S."/>
            <person name="Severitt S."/>
            <person name="Schroder I."/>
            <person name="Tallon L."/>
            <person name="Sadzewicz L."/>
            <person name="Zhao X."/>
            <person name="Boylan J."/>
            <person name="Ott S."/>
            <person name="Bowen H."/>
            <person name="Vavikolanu K."/>
            <person name="Mehta A."/>
            <person name="Aluvathingal J."/>
            <person name="Nadendla S."/>
            <person name="Lowell S."/>
            <person name="Myers T."/>
            <person name="Yan Y."/>
            <person name="Sichtig H."/>
        </authorList>
    </citation>
    <scope>NUCLEOTIDE SEQUENCE [LARGE SCALE GENOMIC DNA]</scope>
    <source>
        <strain evidence="11 14">FDAARGOS_869</strain>
    </source>
</reference>
<evidence type="ECO:0000256" key="7">
    <source>
        <dbReference type="ARBA" id="ARBA00023310"/>
    </source>
</evidence>
<keyword evidence="7 8" id="KW-0066">ATP synthesis</keyword>
<keyword evidence="14" id="KW-1185">Reference proteome</keyword>
<keyword evidence="2 8" id="KW-0813">Transport</keyword>